<evidence type="ECO:0000313" key="5">
    <source>
        <dbReference type="Proteomes" id="UP000019150"/>
    </source>
</evidence>
<organism evidence="4 5">
    <name type="scientific">Nocardia nova SH22a</name>
    <dbReference type="NCBI Taxonomy" id="1415166"/>
    <lineage>
        <taxon>Bacteria</taxon>
        <taxon>Bacillati</taxon>
        <taxon>Actinomycetota</taxon>
        <taxon>Actinomycetes</taxon>
        <taxon>Mycobacteriales</taxon>
        <taxon>Nocardiaceae</taxon>
        <taxon>Nocardia</taxon>
    </lineage>
</organism>
<proteinExistence type="inferred from homology"/>
<keyword evidence="5" id="KW-1185">Reference proteome</keyword>
<dbReference type="RefSeq" id="WP_025349604.1">
    <property type="nucleotide sequence ID" value="NZ_CP006850.1"/>
</dbReference>
<dbReference type="InterPro" id="IPR058644">
    <property type="entry name" value="Mtb12-like_C"/>
</dbReference>
<dbReference type="KEGG" id="nno:NONO_c33750"/>
<dbReference type="AlphaFoldDB" id="W5TG26"/>
<dbReference type="PATRIC" id="fig|1415166.3.peg.3464"/>
<evidence type="ECO:0000256" key="2">
    <source>
        <dbReference type="ARBA" id="ARBA00093774"/>
    </source>
</evidence>
<evidence type="ECO:0000259" key="3">
    <source>
        <dbReference type="Pfam" id="PF26580"/>
    </source>
</evidence>
<accession>W5TG26</accession>
<dbReference type="EMBL" id="CP006850">
    <property type="protein sequence ID" value="AHH18162.1"/>
    <property type="molecule type" value="Genomic_DNA"/>
</dbReference>
<dbReference type="Proteomes" id="UP000019150">
    <property type="component" value="Chromosome"/>
</dbReference>
<sequence>MQIRSAVLAGVLTAITAFTVVGAGQVVAAPVPVVSAAPIAAEPLTVPLAQQIIRTVVDPATSPADAAGLVASNDPALGDRLHGFAVSASNGGYTPSVFTATDVRPTGDDTATATVTVTSPHAPLPIPVPFDYVYADGAWKLTADAAAKLLSFAR</sequence>
<name>W5TG26_9NOCA</name>
<evidence type="ECO:0000256" key="1">
    <source>
        <dbReference type="ARBA" id="ARBA00022729"/>
    </source>
</evidence>
<keyword evidence="1" id="KW-0732">Signal</keyword>
<comment type="similarity">
    <text evidence="2">Belongs to the MTB12 family.</text>
</comment>
<protein>
    <recommendedName>
        <fullName evidence="3">Low molecular weight antigen MTB12-like C-terminal domain-containing protein</fullName>
    </recommendedName>
</protein>
<evidence type="ECO:0000313" key="4">
    <source>
        <dbReference type="EMBL" id="AHH18162.1"/>
    </source>
</evidence>
<reference evidence="4 5" key="1">
    <citation type="journal article" date="2014" name="Appl. Environ. Microbiol.">
        <title>Insights into the Microbial Degradation of Rubber and Gutta-Percha by Analysis of the Complete Genome of Nocardia nova SH22a.</title>
        <authorList>
            <person name="Luo Q."/>
            <person name="Hiessl S."/>
            <person name="Poehlein A."/>
            <person name="Daniel R."/>
            <person name="Steinbuchel A."/>
        </authorList>
    </citation>
    <scope>NUCLEOTIDE SEQUENCE [LARGE SCALE GENOMIC DNA]</scope>
    <source>
        <strain evidence="4">SH22a</strain>
    </source>
</reference>
<dbReference type="OrthoDB" id="4381452at2"/>
<feature type="domain" description="Low molecular weight antigen MTB12-like C-terminal" evidence="3">
    <location>
        <begin position="49"/>
        <end position="153"/>
    </location>
</feature>
<dbReference type="Pfam" id="PF26580">
    <property type="entry name" value="Mtb12_C"/>
    <property type="match status" value="1"/>
</dbReference>
<dbReference type="HOGENOM" id="CLU_1702427_0_0_11"/>
<dbReference type="STRING" id="1415166.NONO_c33750"/>
<gene>
    <name evidence="4" type="ORF">NONO_c33750</name>
</gene>